<evidence type="ECO:0000313" key="3">
    <source>
        <dbReference type="EMBL" id="KAJ7302791.1"/>
    </source>
</evidence>
<keyword evidence="4" id="KW-1185">Reference proteome</keyword>
<organism evidence="3 4">
    <name type="scientific">Mycena albidolilacea</name>
    <dbReference type="NCBI Taxonomy" id="1033008"/>
    <lineage>
        <taxon>Eukaryota</taxon>
        <taxon>Fungi</taxon>
        <taxon>Dikarya</taxon>
        <taxon>Basidiomycota</taxon>
        <taxon>Agaricomycotina</taxon>
        <taxon>Agaricomycetes</taxon>
        <taxon>Agaricomycetidae</taxon>
        <taxon>Agaricales</taxon>
        <taxon>Marasmiineae</taxon>
        <taxon>Mycenaceae</taxon>
        <taxon>Mycena</taxon>
    </lineage>
</organism>
<dbReference type="EMBL" id="JARIHO010000111">
    <property type="protein sequence ID" value="KAJ7302791.1"/>
    <property type="molecule type" value="Genomic_DNA"/>
</dbReference>
<dbReference type="InterPro" id="IPR032675">
    <property type="entry name" value="LRR_dom_sf"/>
</dbReference>
<dbReference type="Proteomes" id="UP001218218">
    <property type="component" value="Unassembled WGS sequence"/>
</dbReference>
<evidence type="ECO:0000259" key="2">
    <source>
        <dbReference type="Pfam" id="PF10334"/>
    </source>
</evidence>
<gene>
    <name evidence="3" type="ORF">DFH08DRAFT_826257</name>
</gene>
<accession>A0AAD6Z0C2</accession>
<dbReference type="AlphaFoldDB" id="A0AAD6Z0C2"/>
<feature type="domain" description="DUF2421" evidence="2">
    <location>
        <begin position="546"/>
        <end position="755"/>
    </location>
</feature>
<sequence length="774" mass="86798">MPLWIPFYSRKRQRSQSPEHEERPRKRHARNTGNNTLTEITPQTTITSLPTEILTEIFELAVPPDHFLRARAMSTATGIYRPKPHSAWRESMAIKLAIPSVCRSWCSIGRRLLYRDITILDLTALHTLWAAFSSNRLLAGHVSSLKFMVYLNGKRPRRDKSSIRTIGQLIQCCPRLQRLDLFPYGGSYPPSPSSSDALAFPTLPRNVTSLSLGSHVRIWDFGTVILRHSAPHLKELRISFAALAGTEFVALPLSLPNLHTLEITCNGVSVAPTPTEQPRARWDMPQLRRVTFRQRDSLAGYPLDLYTEYAYVLALYGARLEYLHLPDCGFDVGAHHVEPEWEYGALLAMCPALEHVVFPAMALAEICGEKMSFPSVKWIDMWCHGACPIGERTVNRVDLMELEEDEPQPMLGPALRRFLGHGLSACSRALQSSVDVDPDAKLDGITDRDEGEVVDFDTVISSYPTSSQKCWFQWEKGFGHLNPYGSAVAVGVCIIPLLFIRIFAPERYMAGNVLCCVGYSWIDGHAVQFTSPGSVVSFILMMLPSKSGRKAVRQRNAVSIAVLGEVYPSPISIWISKQDTDSARLTQWTAHFRARLMALADEIGAIRVLTELAKWEGSIRGKWPAAEYARLLDVQVDMIGSLAQLAAALSHLENDWRVNFVHSSKVLNSNFISDAMAAFSLILQSLRTGERLNLHDRLFYHAHSRTLVAASEKKTHLEEIKSPSYIYYASAMIAVYQLLASLDELHAITKELCGEVPLEGFASWREEYDVNHSV</sequence>
<dbReference type="PANTHER" id="PTHR37994">
    <property type="entry name" value="ARAE_2_N DOMAIN-CONTAINING PROTEIN-RELATED"/>
    <property type="match status" value="1"/>
</dbReference>
<dbReference type="InterPro" id="IPR018820">
    <property type="entry name" value="BRE4-related_DUF2421"/>
</dbReference>
<protein>
    <recommendedName>
        <fullName evidence="2">DUF2421 domain-containing protein</fullName>
    </recommendedName>
</protein>
<feature type="region of interest" description="Disordered" evidence="1">
    <location>
        <begin position="8"/>
        <end position="41"/>
    </location>
</feature>
<evidence type="ECO:0000256" key="1">
    <source>
        <dbReference type="SAM" id="MobiDB-lite"/>
    </source>
</evidence>
<evidence type="ECO:0000313" key="4">
    <source>
        <dbReference type="Proteomes" id="UP001218218"/>
    </source>
</evidence>
<dbReference type="Gene3D" id="3.80.10.10">
    <property type="entry name" value="Ribonuclease Inhibitor"/>
    <property type="match status" value="1"/>
</dbReference>
<comment type="caution">
    <text evidence="3">The sequence shown here is derived from an EMBL/GenBank/DDBJ whole genome shotgun (WGS) entry which is preliminary data.</text>
</comment>
<name>A0AAD6Z0C2_9AGAR</name>
<dbReference type="SUPFAM" id="SSF52047">
    <property type="entry name" value="RNI-like"/>
    <property type="match status" value="1"/>
</dbReference>
<dbReference type="Pfam" id="PF10334">
    <property type="entry name" value="BRE4"/>
    <property type="match status" value="1"/>
</dbReference>
<proteinExistence type="predicted"/>
<reference evidence="3" key="1">
    <citation type="submission" date="2023-03" db="EMBL/GenBank/DDBJ databases">
        <title>Massive genome expansion in bonnet fungi (Mycena s.s.) driven by repeated elements and novel gene families across ecological guilds.</title>
        <authorList>
            <consortium name="Lawrence Berkeley National Laboratory"/>
            <person name="Harder C.B."/>
            <person name="Miyauchi S."/>
            <person name="Viragh M."/>
            <person name="Kuo A."/>
            <person name="Thoen E."/>
            <person name="Andreopoulos B."/>
            <person name="Lu D."/>
            <person name="Skrede I."/>
            <person name="Drula E."/>
            <person name="Henrissat B."/>
            <person name="Morin E."/>
            <person name="Kohler A."/>
            <person name="Barry K."/>
            <person name="LaButti K."/>
            <person name="Morin E."/>
            <person name="Salamov A."/>
            <person name="Lipzen A."/>
            <person name="Mereny Z."/>
            <person name="Hegedus B."/>
            <person name="Baldrian P."/>
            <person name="Stursova M."/>
            <person name="Weitz H."/>
            <person name="Taylor A."/>
            <person name="Grigoriev I.V."/>
            <person name="Nagy L.G."/>
            <person name="Martin F."/>
            <person name="Kauserud H."/>
        </authorList>
    </citation>
    <scope>NUCLEOTIDE SEQUENCE</scope>
    <source>
        <strain evidence="3">CBHHK002</strain>
    </source>
</reference>
<dbReference type="PANTHER" id="PTHR37994:SF3">
    <property type="entry name" value="ER TRANSPORTER 6TM N-TERMINAL DOMAIN-CONTAINING PROTEIN"/>
    <property type="match status" value="1"/>
</dbReference>